<reference evidence="1" key="1">
    <citation type="journal article" date="2014" name="Front. Microbiol.">
        <title>High frequency of phylogenetically diverse reductive dehalogenase-homologous genes in deep subseafloor sedimentary metagenomes.</title>
        <authorList>
            <person name="Kawai M."/>
            <person name="Futagami T."/>
            <person name="Toyoda A."/>
            <person name="Takaki Y."/>
            <person name="Nishi S."/>
            <person name="Hori S."/>
            <person name="Arai W."/>
            <person name="Tsubouchi T."/>
            <person name="Morono Y."/>
            <person name="Uchiyama I."/>
            <person name="Ito T."/>
            <person name="Fujiyama A."/>
            <person name="Inagaki F."/>
            <person name="Takami H."/>
        </authorList>
    </citation>
    <scope>NUCLEOTIDE SEQUENCE</scope>
    <source>
        <strain evidence="1">Expedition CK06-06</strain>
    </source>
</reference>
<sequence length="55" mass="6577">MNQKKENFEPSTEFKLSKENFISNLFKIIPEMERVRIKAEKILLEIQEPNNRVLA</sequence>
<comment type="caution">
    <text evidence="1">The sequence shown here is derived from an EMBL/GenBank/DDBJ whole genome shotgun (WGS) entry which is preliminary data.</text>
</comment>
<accession>X1E329</accession>
<protein>
    <submittedName>
        <fullName evidence="1">Uncharacterized protein</fullName>
    </submittedName>
</protein>
<proteinExistence type="predicted"/>
<dbReference type="AlphaFoldDB" id="X1E329"/>
<feature type="non-terminal residue" evidence="1">
    <location>
        <position position="55"/>
    </location>
</feature>
<dbReference type="EMBL" id="BART01031180">
    <property type="protein sequence ID" value="GAH11579.1"/>
    <property type="molecule type" value="Genomic_DNA"/>
</dbReference>
<organism evidence="1">
    <name type="scientific">marine sediment metagenome</name>
    <dbReference type="NCBI Taxonomy" id="412755"/>
    <lineage>
        <taxon>unclassified sequences</taxon>
        <taxon>metagenomes</taxon>
        <taxon>ecological metagenomes</taxon>
    </lineage>
</organism>
<name>X1E329_9ZZZZ</name>
<gene>
    <name evidence="1" type="ORF">S01H4_54222</name>
</gene>
<evidence type="ECO:0000313" key="1">
    <source>
        <dbReference type="EMBL" id="GAH11579.1"/>
    </source>
</evidence>